<name>A0A8J4GBF7_9CHLO</name>
<dbReference type="GO" id="GO:0019825">
    <property type="term" value="F:oxygen binding"/>
    <property type="evidence" value="ECO:0007669"/>
    <property type="project" value="InterPro"/>
</dbReference>
<keyword evidence="1" id="KW-0813">Transport</keyword>
<dbReference type="InterPro" id="IPR009050">
    <property type="entry name" value="Globin-like_sf"/>
</dbReference>
<evidence type="ECO:0000256" key="7">
    <source>
        <dbReference type="ARBA" id="ARBA00023004"/>
    </source>
</evidence>
<dbReference type="GO" id="GO:0046872">
    <property type="term" value="F:metal ion binding"/>
    <property type="evidence" value="ECO:0007669"/>
    <property type="project" value="UniProtKB-KW"/>
</dbReference>
<evidence type="ECO:0000313" key="12">
    <source>
        <dbReference type="Proteomes" id="UP000722791"/>
    </source>
</evidence>
<keyword evidence="2" id="KW-0575">Peroxidase</keyword>
<dbReference type="InterPro" id="IPR001486">
    <property type="entry name" value="Hemoglobin_trunc"/>
</dbReference>
<sequence>MGGAASCSSKLVDIVSDVEIQAAIKSIQEWEDTQKAGQRATQALRTVRKDSFRKAANELNDKGGIVERLGGPDRVHDLIQAFYRKLFQNPDVRHFFEDLPSDRMRSKQMKFMKYLVGGPRTYPGNLRCKHLYLVQERGLDLQKFEVVQGLLLDTFKEMEVPQDVVDDMLVNVNHAKAAIFTPNADELVTADEMMSAAEELQNPLIARLGGPQAVQLLIQAFYKKLFSSEELKYFFVSLSAERLRNMQFKFMRYLLCGPGSYAVTGGNMRCVHSRMVKDNGLDLEKFNMVVNMLVNVLDDLMVAKKNVREIMSNVEAAREAIFTPGPDELVTKEEMMAEAASLDGDLVTRLGGPEVVYDFISRFYAKLFNDQQLKYFFVLSAERLRAKQFRFMRYLLAGPAAYAALGGNLRCRHLPLIRDKGLDTDMFSRAVDMLRSVILEMGTVPSDVEEEIFKNVEAAKEAIFTPGPEELVTREEVMEAAEALHSPLVDGLGGPGHVYNVVSSFYARVFHDEQLKYFFSSLSAEKLRAKQFKLMAYLFGGPDAYAAASPGGNLRCVHARMVKDHGLDLEKFNRVAEMMLITLTEEDAPEHVVAGVLKNVEVAREAIFTPGPDELVTKEEMMAEAASLDGDLVTRLGGPEVVYDFISRFYALLFNDHNLKYFFVLSAERLRAKQFKFMRYLVGGPGTYSGDLRCVHAHLVSERGLDEAKVERAVSHLKTIASEMDLPDDVVSEIMRNAETAKAVILGTDVPGVGGRASSSLYARLGGDESVGKLVDELHTRLQALPNLAHIYDGVDMAVQRSCQLAFLRSMWGSGTGSRPGSSGAAFALTTEIAHAHLARGRSLSAYHFRTIEEVLLESLMAQGTSSELIAEVRCSLGAGRSLIYPPNAAAGCPFVSTLGMDDERALEAIIASQLTATTAVEVSSGASLTAAATIGRPTIAPAGAVQQSTTSNHMARGSSQARSPDSSDIMCDAGGVGSSSNNDSINGFSGGGGGGTSGNNTSPGPLAAEDEALLDSPLK</sequence>
<keyword evidence="3" id="KW-0349">Heme</keyword>
<evidence type="ECO:0000256" key="3">
    <source>
        <dbReference type="ARBA" id="ARBA00022617"/>
    </source>
</evidence>
<keyword evidence="8" id="KW-1015">Disulfide bond</keyword>
<feature type="compositionally biased region" description="Polar residues" evidence="10">
    <location>
        <begin position="946"/>
        <end position="967"/>
    </location>
</feature>
<dbReference type="InterPro" id="IPR012292">
    <property type="entry name" value="Globin/Proto"/>
</dbReference>
<evidence type="ECO:0000256" key="6">
    <source>
        <dbReference type="ARBA" id="ARBA00023002"/>
    </source>
</evidence>
<evidence type="ECO:0000256" key="4">
    <source>
        <dbReference type="ARBA" id="ARBA00022723"/>
    </source>
</evidence>
<feature type="compositionally biased region" description="Gly residues" evidence="10">
    <location>
        <begin position="989"/>
        <end position="998"/>
    </location>
</feature>
<dbReference type="CDD" id="cd00454">
    <property type="entry name" value="TrHb1_N"/>
    <property type="match status" value="4"/>
</dbReference>
<comment type="caution">
    <text evidence="11">The sequence shown here is derived from an EMBL/GenBank/DDBJ whole genome shotgun (WGS) entry which is preliminary data.</text>
</comment>
<protein>
    <submittedName>
        <fullName evidence="11">Uncharacterized protein</fullName>
    </submittedName>
</protein>
<gene>
    <name evidence="11" type="ORF">Vretimale_8511</name>
</gene>
<evidence type="ECO:0000256" key="1">
    <source>
        <dbReference type="ARBA" id="ARBA00022448"/>
    </source>
</evidence>
<dbReference type="EMBL" id="BNCQ01000014">
    <property type="protein sequence ID" value="GIM03827.1"/>
    <property type="molecule type" value="Genomic_DNA"/>
</dbReference>
<evidence type="ECO:0000256" key="8">
    <source>
        <dbReference type="ARBA" id="ARBA00023157"/>
    </source>
</evidence>
<keyword evidence="5" id="KW-0049">Antioxidant</keyword>
<feature type="region of interest" description="Disordered" evidence="10">
    <location>
        <begin position="942"/>
        <end position="1020"/>
    </location>
</feature>
<dbReference type="GO" id="GO:0005737">
    <property type="term" value="C:cytoplasm"/>
    <property type="evidence" value="ECO:0007669"/>
    <property type="project" value="TreeGrafter"/>
</dbReference>
<evidence type="ECO:0000256" key="10">
    <source>
        <dbReference type="SAM" id="MobiDB-lite"/>
    </source>
</evidence>
<keyword evidence="9" id="KW-0676">Redox-active center</keyword>
<dbReference type="PANTHER" id="PTHR42801">
    <property type="entry name" value="THIOREDOXIN-DEPENDENT PEROXIDE REDUCTASE"/>
    <property type="match status" value="1"/>
</dbReference>
<dbReference type="GO" id="GO:0020037">
    <property type="term" value="F:heme binding"/>
    <property type="evidence" value="ECO:0007669"/>
    <property type="project" value="InterPro"/>
</dbReference>
<dbReference type="Gene3D" id="1.10.490.10">
    <property type="entry name" value="Globins"/>
    <property type="match status" value="6"/>
</dbReference>
<feature type="compositionally biased region" description="Low complexity" evidence="10">
    <location>
        <begin position="979"/>
        <end position="988"/>
    </location>
</feature>
<evidence type="ECO:0000256" key="9">
    <source>
        <dbReference type="ARBA" id="ARBA00023284"/>
    </source>
</evidence>
<accession>A0A8J4GBF7</accession>
<dbReference type="GO" id="GO:0034599">
    <property type="term" value="P:cellular response to oxidative stress"/>
    <property type="evidence" value="ECO:0007669"/>
    <property type="project" value="TreeGrafter"/>
</dbReference>
<dbReference type="PANTHER" id="PTHR42801:SF5">
    <property type="entry name" value="GROUP 1 TRUNCATED HEMOGLOBIN GLBN"/>
    <property type="match status" value="1"/>
</dbReference>
<dbReference type="InterPro" id="IPR050924">
    <property type="entry name" value="Peroxiredoxin_BCP/PrxQ"/>
</dbReference>
<proteinExistence type="predicted"/>
<keyword evidence="7" id="KW-0408">Iron</keyword>
<dbReference type="SUPFAM" id="SSF46458">
    <property type="entry name" value="Globin-like"/>
    <property type="match status" value="6"/>
</dbReference>
<dbReference type="Proteomes" id="UP000722791">
    <property type="component" value="Unassembled WGS sequence"/>
</dbReference>
<evidence type="ECO:0000256" key="2">
    <source>
        <dbReference type="ARBA" id="ARBA00022559"/>
    </source>
</evidence>
<dbReference type="GO" id="GO:0045454">
    <property type="term" value="P:cell redox homeostasis"/>
    <property type="evidence" value="ECO:0007669"/>
    <property type="project" value="TreeGrafter"/>
</dbReference>
<dbReference type="AlphaFoldDB" id="A0A8J4GBF7"/>
<organism evidence="11 12">
    <name type="scientific">Volvox reticuliferus</name>
    <dbReference type="NCBI Taxonomy" id="1737510"/>
    <lineage>
        <taxon>Eukaryota</taxon>
        <taxon>Viridiplantae</taxon>
        <taxon>Chlorophyta</taxon>
        <taxon>core chlorophytes</taxon>
        <taxon>Chlorophyceae</taxon>
        <taxon>CS clade</taxon>
        <taxon>Chlamydomonadales</taxon>
        <taxon>Volvocaceae</taxon>
        <taxon>Volvox</taxon>
    </lineage>
</organism>
<dbReference type="GO" id="GO:0008379">
    <property type="term" value="F:thioredoxin peroxidase activity"/>
    <property type="evidence" value="ECO:0007669"/>
    <property type="project" value="TreeGrafter"/>
</dbReference>
<keyword evidence="4" id="KW-0479">Metal-binding</keyword>
<reference evidence="11" key="1">
    <citation type="journal article" date="2021" name="Proc. Natl. Acad. Sci. U.S.A.">
        <title>Three genomes in the algal genus Volvox reveal the fate of a haploid sex-determining region after a transition to homothallism.</title>
        <authorList>
            <person name="Yamamoto K."/>
            <person name="Hamaji T."/>
            <person name="Kawai-Toyooka H."/>
            <person name="Matsuzaki R."/>
            <person name="Takahashi F."/>
            <person name="Nishimura Y."/>
            <person name="Kawachi M."/>
            <person name="Noguchi H."/>
            <person name="Minakuchi Y."/>
            <person name="Umen J.G."/>
            <person name="Toyoda A."/>
            <person name="Nozaki H."/>
        </authorList>
    </citation>
    <scope>NUCLEOTIDE SEQUENCE</scope>
    <source>
        <strain evidence="11">NIES-3785</strain>
    </source>
</reference>
<evidence type="ECO:0000313" key="11">
    <source>
        <dbReference type="EMBL" id="GIM03827.1"/>
    </source>
</evidence>
<evidence type="ECO:0000256" key="5">
    <source>
        <dbReference type="ARBA" id="ARBA00022862"/>
    </source>
</evidence>
<keyword evidence="6" id="KW-0560">Oxidoreductase</keyword>
<dbReference type="Pfam" id="PF01152">
    <property type="entry name" value="Bac_globin"/>
    <property type="match status" value="6"/>
</dbReference>